<gene>
    <name evidence="2" type="ORF">DFR36_10666</name>
</gene>
<evidence type="ECO:0000313" key="2">
    <source>
        <dbReference type="EMBL" id="PWW45577.1"/>
    </source>
</evidence>
<feature type="chain" id="PRO_5016462456" description="PsiF repeat-containing protein" evidence="1">
    <location>
        <begin position="25"/>
        <end position="129"/>
    </location>
</feature>
<dbReference type="OrthoDB" id="8911869at2"/>
<organism evidence="2 3">
    <name type="scientific">Melaminivora alkalimesophila</name>
    <dbReference type="NCBI Taxonomy" id="1165852"/>
    <lineage>
        <taxon>Bacteria</taxon>
        <taxon>Pseudomonadati</taxon>
        <taxon>Pseudomonadota</taxon>
        <taxon>Betaproteobacteria</taxon>
        <taxon>Burkholderiales</taxon>
        <taxon>Comamonadaceae</taxon>
        <taxon>Melaminivora</taxon>
    </lineage>
</organism>
<keyword evidence="1" id="KW-0732">Signal</keyword>
<protein>
    <recommendedName>
        <fullName evidence="4">PsiF repeat-containing protein</fullName>
    </recommendedName>
</protein>
<dbReference type="AlphaFoldDB" id="A0A317RC22"/>
<sequence>MALSRFTTLVCSATLLLAGTAVQAAGNAQEVRSQYQQDRAACAQVPEASRAACIREAGAAAQAARTGQLTSPGENTYQRNATARCEVFKTDEDRRLCEERVRNQPVSGSVSGGGVLREATTTITLPAQR</sequence>
<keyword evidence="3" id="KW-1185">Reference proteome</keyword>
<evidence type="ECO:0000313" key="3">
    <source>
        <dbReference type="Proteomes" id="UP000246483"/>
    </source>
</evidence>
<evidence type="ECO:0008006" key="4">
    <source>
        <dbReference type="Google" id="ProtNLM"/>
    </source>
</evidence>
<dbReference type="EMBL" id="QGUB01000006">
    <property type="protein sequence ID" value="PWW45577.1"/>
    <property type="molecule type" value="Genomic_DNA"/>
</dbReference>
<dbReference type="RefSeq" id="WP_019374738.1">
    <property type="nucleotide sequence ID" value="NZ_ALEE01000617.1"/>
</dbReference>
<reference evidence="2 3" key="1">
    <citation type="submission" date="2018-05" db="EMBL/GenBank/DDBJ databases">
        <title>Genomic Encyclopedia of Type Strains, Phase IV (KMG-IV): sequencing the most valuable type-strain genomes for metagenomic binning, comparative biology and taxonomic classification.</title>
        <authorList>
            <person name="Goeker M."/>
        </authorList>
    </citation>
    <scope>NUCLEOTIDE SEQUENCE [LARGE SCALE GENOMIC DNA]</scope>
    <source>
        <strain evidence="2 3">DSM 26006</strain>
    </source>
</reference>
<dbReference type="Proteomes" id="UP000246483">
    <property type="component" value="Unassembled WGS sequence"/>
</dbReference>
<evidence type="ECO:0000256" key="1">
    <source>
        <dbReference type="SAM" id="SignalP"/>
    </source>
</evidence>
<name>A0A317RC22_9BURK</name>
<accession>A0A317RC22</accession>
<feature type="signal peptide" evidence="1">
    <location>
        <begin position="1"/>
        <end position="24"/>
    </location>
</feature>
<proteinExistence type="predicted"/>
<comment type="caution">
    <text evidence="2">The sequence shown here is derived from an EMBL/GenBank/DDBJ whole genome shotgun (WGS) entry which is preliminary data.</text>
</comment>